<dbReference type="InterPro" id="IPR057571">
    <property type="entry name" value="SDR_PhqE-like"/>
</dbReference>
<evidence type="ECO:0000313" key="4">
    <source>
        <dbReference type="EMBL" id="PSK42409.1"/>
    </source>
</evidence>
<keyword evidence="3" id="KW-0560">Oxidoreductase</keyword>
<keyword evidence="2" id="KW-0521">NADP</keyword>
<comment type="similarity">
    <text evidence="1">Belongs to the short-chain dehydrogenases/reductases (SDR) family.</text>
</comment>
<name>A0A2P7Z2G8_9PEZI</name>
<dbReference type="STRING" id="40998.A0A2P7Z2G8"/>
<protein>
    <submittedName>
        <fullName evidence="4">Carbonyl reductase family member 4</fullName>
    </submittedName>
</protein>
<evidence type="ECO:0000313" key="5">
    <source>
        <dbReference type="Proteomes" id="UP000243723"/>
    </source>
</evidence>
<dbReference type="InterPro" id="IPR051122">
    <property type="entry name" value="SDR_DHRS6-like"/>
</dbReference>
<evidence type="ECO:0000256" key="3">
    <source>
        <dbReference type="ARBA" id="ARBA00023002"/>
    </source>
</evidence>
<dbReference type="GO" id="GO:0016491">
    <property type="term" value="F:oxidoreductase activity"/>
    <property type="evidence" value="ECO:0007669"/>
    <property type="project" value="UniProtKB-KW"/>
</dbReference>
<evidence type="ECO:0000256" key="1">
    <source>
        <dbReference type="ARBA" id="ARBA00006484"/>
    </source>
</evidence>
<dbReference type="EMBL" id="NHZQ01000335">
    <property type="protein sequence ID" value="PSK42409.1"/>
    <property type="molecule type" value="Genomic_DNA"/>
</dbReference>
<organism evidence="4 5">
    <name type="scientific">Elsinoe australis</name>
    <dbReference type="NCBI Taxonomy" id="40998"/>
    <lineage>
        <taxon>Eukaryota</taxon>
        <taxon>Fungi</taxon>
        <taxon>Dikarya</taxon>
        <taxon>Ascomycota</taxon>
        <taxon>Pezizomycotina</taxon>
        <taxon>Dothideomycetes</taxon>
        <taxon>Dothideomycetidae</taxon>
        <taxon>Myriangiales</taxon>
        <taxon>Elsinoaceae</taxon>
        <taxon>Elsinoe</taxon>
    </lineage>
</organism>
<reference evidence="4 5" key="1">
    <citation type="submission" date="2017-05" db="EMBL/GenBank/DDBJ databases">
        <title>Draft genome sequence of Elsinoe australis.</title>
        <authorList>
            <person name="Cheng Q."/>
        </authorList>
    </citation>
    <scope>NUCLEOTIDE SEQUENCE [LARGE SCALE GENOMIC DNA]</scope>
    <source>
        <strain evidence="4 5">NL1</strain>
    </source>
</reference>
<dbReference type="Gene3D" id="3.40.50.720">
    <property type="entry name" value="NAD(P)-binding Rossmann-like Domain"/>
    <property type="match status" value="1"/>
</dbReference>
<evidence type="ECO:0000256" key="2">
    <source>
        <dbReference type="ARBA" id="ARBA00022857"/>
    </source>
</evidence>
<dbReference type="AlphaFoldDB" id="A0A2P7Z2G8"/>
<dbReference type="PANTHER" id="PTHR43477">
    <property type="entry name" value="DIHYDROANTICAPSIN 7-DEHYDROGENASE"/>
    <property type="match status" value="1"/>
</dbReference>
<dbReference type="SUPFAM" id="SSF51735">
    <property type="entry name" value="NAD(P)-binding Rossmann-fold domains"/>
    <property type="match status" value="1"/>
</dbReference>
<sequence>MSDSTKYTSKLKGKNVLIVGGSAGIGYGVAEACLEHGASVTISSSSQSRVDNAVSKLLSSYPSAKSRLAGHAYSMADQSTLESNIVSLLDKVTSSGKLDHIVWTAGDPLAIMPLSELTIEKVQQAGMVRFFGPLMMGKHATKYLNPGPESSITLTTGSVSERPIPGWAAPAGFATALHGLNRGLALDLKPIRCNLVSPGAVDTDLWAGMSKEEKDRRFKYFSEKSTTGVVGKAEDVAEAYLYVMRDKNVSGSLISTNSGALLV</sequence>
<accession>A0A2P7Z2G8</accession>
<dbReference type="PRINTS" id="PR00081">
    <property type="entry name" value="GDHRDH"/>
</dbReference>
<dbReference type="InterPro" id="IPR002347">
    <property type="entry name" value="SDR_fam"/>
</dbReference>
<dbReference type="Proteomes" id="UP000243723">
    <property type="component" value="Unassembled WGS sequence"/>
</dbReference>
<proteinExistence type="inferred from homology"/>
<dbReference type="InterPro" id="IPR036291">
    <property type="entry name" value="NAD(P)-bd_dom_sf"/>
</dbReference>
<comment type="caution">
    <text evidence="4">The sequence shown here is derived from an EMBL/GenBank/DDBJ whole genome shotgun (WGS) entry which is preliminary data.</text>
</comment>
<dbReference type="Pfam" id="PF23441">
    <property type="entry name" value="SDR"/>
    <property type="match status" value="1"/>
</dbReference>
<keyword evidence="5" id="KW-1185">Reference proteome</keyword>
<dbReference type="OrthoDB" id="294295at2759"/>
<gene>
    <name evidence="4" type="ORF">B9Z65_4323</name>
</gene>
<dbReference type="PANTHER" id="PTHR43477:SF1">
    <property type="entry name" value="DIHYDROANTICAPSIN 7-DEHYDROGENASE"/>
    <property type="match status" value="1"/>
</dbReference>